<evidence type="ECO:0000313" key="3">
    <source>
        <dbReference type="EMBL" id="SES71176.1"/>
    </source>
</evidence>
<evidence type="ECO:0000259" key="2">
    <source>
        <dbReference type="Pfam" id="PF00188"/>
    </source>
</evidence>
<feature type="signal peptide" evidence="1">
    <location>
        <begin position="1"/>
        <end position="19"/>
    </location>
</feature>
<accession>A0A1H9YPW1</accession>
<dbReference type="RefSeq" id="WP_245739051.1">
    <property type="nucleotide sequence ID" value="NZ_FOHO01000001.1"/>
</dbReference>
<dbReference type="PROSITE" id="PS51257">
    <property type="entry name" value="PROKAR_LIPOPROTEIN"/>
    <property type="match status" value="1"/>
</dbReference>
<dbReference type="Proteomes" id="UP000199180">
    <property type="component" value="Unassembled WGS sequence"/>
</dbReference>
<dbReference type="Pfam" id="PF00188">
    <property type="entry name" value="CAP"/>
    <property type="match status" value="1"/>
</dbReference>
<dbReference type="InterPro" id="IPR014044">
    <property type="entry name" value="CAP_dom"/>
</dbReference>
<gene>
    <name evidence="3" type="ORF">SAMN04489858_101261</name>
</gene>
<dbReference type="CDD" id="cd05379">
    <property type="entry name" value="CAP_bacterial"/>
    <property type="match status" value="1"/>
</dbReference>
<dbReference type="PANTHER" id="PTHR31157">
    <property type="entry name" value="SCP DOMAIN-CONTAINING PROTEIN"/>
    <property type="match status" value="1"/>
</dbReference>
<feature type="chain" id="PRO_5011509146" evidence="1">
    <location>
        <begin position="20"/>
        <end position="177"/>
    </location>
</feature>
<dbReference type="STRING" id="364199.SAMN04489858_101261"/>
<dbReference type="PANTHER" id="PTHR31157:SF1">
    <property type="entry name" value="SCP DOMAIN-CONTAINING PROTEIN"/>
    <property type="match status" value="1"/>
</dbReference>
<keyword evidence="4" id="KW-1185">Reference proteome</keyword>
<dbReference type="AlphaFoldDB" id="A0A1H9YPW1"/>
<keyword evidence="1" id="KW-0732">Signal</keyword>
<reference evidence="3 4" key="1">
    <citation type="submission" date="2016-10" db="EMBL/GenBank/DDBJ databases">
        <authorList>
            <person name="de Groot N.N."/>
        </authorList>
    </citation>
    <scope>NUCLEOTIDE SEQUENCE [LARGE SCALE GENOMIC DNA]</scope>
    <source>
        <strain evidence="3 4">DSM 17862</strain>
    </source>
</reference>
<name>A0A1H9YPW1_9RHOB</name>
<organism evidence="3 4">
    <name type="scientific">Paracoccus homiensis</name>
    <dbReference type="NCBI Taxonomy" id="364199"/>
    <lineage>
        <taxon>Bacteria</taxon>
        <taxon>Pseudomonadati</taxon>
        <taxon>Pseudomonadota</taxon>
        <taxon>Alphaproteobacteria</taxon>
        <taxon>Rhodobacterales</taxon>
        <taxon>Paracoccaceae</taxon>
        <taxon>Paracoccus</taxon>
    </lineage>
</organism>
<feature type="domain" description="SCP" evidence="2">
    <location>
        <begin position="57"/>
        <end position="172"/>
    </location>
</feature>
<dbReference type="Gene3D" id="3.40.33.10">
    <property type="entry name" value="CAP"/>
    <property type="match status" value="1"/>
</dbReference>
<proteinExistence type="predicted"/>
<sequence>MSKKFVLALASIMAVAACADQGGGGSDHGGVHVQATDPGDPTCYKTTSQQARVGAQATNAVRQKAGLPFVAPDPLLSRVAARHACDMARRGLMTHKGSGTPGPGARVKANGYMPLLTAENIAAGPYSLGRVLVEWNASQGHRDNMLIPQVRDYGIGSAMAADGKTRFWAAVYAAPRP</sequence>
<dbReference type="InterPro" id="IPR035940">
    <property type="entry name" value="CAP_sf"/>
</dbReference>
<protein>
    <submittedName>
        <fullName evidence="3">Cysteine-rich secretory protein family protein</fullName>
    </submittedName>
</protein>
<evidence type="ECO:0000256" key="1">
    <source>
        <dbReference type="SAM" id="SignalP"/>
    </source>
</evidence>
<evidence type="ECO:0000313" key="4">
    <source>
        <dbReference type="Proteomes" id="UP000199180"/>
    </source>
</evidence>
<dbReference type="SUPFAM" id="SSF55797">
    <property type="entry name" value="PR-1-like"/>
    <property type="match status" value="1"/>
</dbReference>
<dbReference type="EMBL" id="FOHO01000001">
    <property type="protein sequence ID" value="SES71176.1"/>
    <property type="molecule type" value="Genomic_DNA"/>
</dbReference>